<protein>
    <submittedName>
        <fullName evidence="7">Heterodisulfide reductase</fullName>
    </submittedName>
</protein>
<dbReference type="GO" id="GO:0016491">
    <property type="term" value="F:oxidoreductase activity"/>
    <property type="evidence" value="ECO:0007669"/>
    <property type="project" value="UniProtKB-KW"/>
</dbReference>
<evidence type="ECO:0000256" key="5">
    <source>
        <dbReference type="ARBA" id="ARBA00023014"/>
    </source>
</evidence>
<name>A0A7V6DQT6_9BACT</name>
<sequence length="233" mass="25483">MPGPNRRSASGAAGGRKLVPQGGIWKETWAGLADLPAPRNSYMEPLEPSFSLPEQLAGTTRLSACFQCKKCSSGCPLTFAMDLLPDQVIRLALLGQDDKVMGSRTIWVCSSCETCTTRCPNNIDIAGVMDWLKEAALRRGYVSPQPEVTRFHQTFLQTVKLTGGRLSEPLLLGLYQLKNPNILAKLKSGALTEELRLAWALARRGRLVPRLPRPLKAAKKIKALLSEAGKEKS</sequence>
<reference evidence="7" key="1">
    <citation type="journal article" date="2020" name="mSystems">
        <title>Genome- and Community-Level Interaction Insights into Carbon Utilization and Element Cycling Functions of Hydrothermarchaeota in Hydrothermal Sediment.</title>
        <authorList>
            <person name="Zhou Z."/>
            <person name="Liu Y."/>
            <person name="Xu W."/>
            <person name="Pan J."/>
            <person name="Luo Z.H."/>
            <person name="Li M."/>
        </authorList>
    </citation>
    <scope>NUCLEOTIDE SEQUENCE [LARGE SCALE GENOMIC DNA]</scope>
    <source>
        <strain evidence="7">SpSt-767</strain>
    </source>
</reference>
<keyword evidence="4" id="KW-0408">Iron</keyword>
<dbReference type="GO" id="GO:0046872">
    <property type="term" value="F:metal ion binding"/>
    <property type="evidence" value="ECO:0007669"/>
    <property type="project" value="UniProtKB-KW"/>
</dbReference>
<feature type="domain" description="4Fe-4S ferredoxin-type" evidence="6">
    <location>
        <begin position="62"/>
        <end position="123"/>
    </location>
</feature>
<dbReference type="InterPro" id="IPR017900">
    <property type="entry name" value="4Fe4S_Fe_S_CS"/>
</dbReference>
<proteinExistence type="predicted"/>
<evidence type="ECO:0000256" key="2">
    <source>
        <dbReference type="ARBA" id="ARBA00022723"/>
    </source>
</evidence>
<dbReference type="PROSITE" id="PS00198">
    <property type="entry name" value="4FE4S_FER_1"/>
    <property type="match status" value="1"/>
</dbReference>
<dbReference type="SUPFAM" id="SSF46548">
    <property type="entry name" value="alpha-helical ferredoxin"/>
    <property type="match status" value="1"/>
</dbReference>
<dbReference type="GO" id="GO:0005886">
    <property type="term" value="C:plasma membrane"/>
    <property type="evidence" value="ECO:0007669"/>
    <property type="project" value="TreeGrafter"/>
</dbReference>
<gene>
    <name evidence="7" type="ORF">ENV52_12790</name>
</gene>
<evidence type="ECO:0000256" key="3">
    <source>
        <dbReference type="ARBA" id="ARBA00023002"/>
    </source>
</evidence>
<dbReference type="PANTHER" id="PTHR43255">
    <property type="entry name" value="IRON-SULFUR-BINDING OXIDOREDUCTASE FADF-RELATED-RELATED"/>
    <property type="match status" value="1"/>
</dbReference>
<dbReference type="InterPro" id="IPR017896">
    <property type="entry name" value="4Fe4S_Fe-S-bd"/>
</dbReference>
<evidence type="ECO:0000313" key="7">
    <source>
        <dbReference type="EMBL" id="HHS30564.1"/>
    </source>
</evidence>
<comment type="caution">
    <text evidence="7">The sequence shown here is derived from an EMBL/GenBank/DDBJ whole genome shotgun (WGS) entry which is preliminary data.</text>
</comment>
<evidence type="ECO:0000256" key="4">
    <source>
        <dbReference type="ARBA" id="ARBA00023004"/>
    </source>
</evidence>
<evidence type="ECO:0000259" key="6">
    <source>
        <dbReference type="Pfam" id="PF13183"/>
    </source>
</evidence>
<dbReference type="PANTHER" id="PTHR43255:SF1">
    <property type="entry name" value="IRON-SULFUR-BINDING OXIDOREDUCTASE FADF-RELATED"/>
    <property type="match status" value="1"/>
</dbReference>
<dbReference type="InterPro" id="IPR009051">
    <property type="entry name" value="Helical_ferredxn"/>
</dbReference>
<keyword evidence="2" id="KW-0479">Metal-binding</keyword>
<dbReference type="EMBL" id="DTGR01000200">
    <property type="protein sequence ID" value="HHS30564.1"/>
    <property type="molecule type" value="Genomic_DNA"/>
</dbReference>
<dbReference type="Gene3D" id="1.10.1060.10">
    <property type="entry name" value="Alpha-helical ferredoxin"/>
    <property type="match status" value="1"/>
</dbReference>
<dbReference type="AlphaFoldDB" id="A0A7V6DQT6"/>
<keyword evidence="3" id="KW-0560">Oxidoreductase</keyword>
<dbReference type="InterPro" id="IPR051460">
    <property type="entry name" value="HdrC_iron-sulfur_subunit"/>
</dbReference>
<organism evidence="7">
    <name type="scientific">Desulfobacca acetoxidans</name>
    <dbReference type="NCBI Taxonomy" id="60893"/>
    <lineage>
        <taxon>Bacteria</taxon>
        <taxon>Pseudomonadati</taxon>
        <taxon>Thermodesulfobacteriota</taxon>
        <taxon>Desulfobaccia</taxon>
        <taxon>Desulfobaccales</taxon>
        <taxon>Desulfobaccaceae</taxon>
        <taxon>Desulfobacca</taxon>
    </lineage>
</organism>
<keyword evidence="5" id="KW-0411">Iron-sulfur</keyword>
<keyword evidence="1" id="KW-0004">4Fe-4S</keyword>
<accession>A0A7V6DQT6</accession>
<evidence type="ECO:0000256" key="1">
    <source>
        <dbReference type="ARBA" id="ARBA00022485"/>
    </source>
</evidence>
<dbReference type="Pfam" id="PF13183">
    <property type="entry name" value="Fer4_8"/>
    <property type="match status" value="1"/>
</dbReference>
<dbReference type="GO" id="GO:0051539">
    <property type="term" value="F:4 iron, 4 sulfur cluster binding"/>
    <property type="evidence" value="ECO:0007669"/>
    <property type="project" value="UniProtKB-KW"/>
</dbReference>